<dbReference type="Proteomes" id="UP000298073">
    <property type="component" value="Unassembled WGS sequence"/>
</dbReference>
<dbReference type="InterPro" id="IPR045427">
    <property type="entry name" value="MoxR"/>
</dbReference>
<proteinExistence type="predicted"/>
<protein>
    <submittedName>
        <fullName evidence="3 4">ATPase</fullName>
        <ecNumber evidence="3">3.6.3.-</ecNumber>
    </submittedName>
</protein>
<dbReference type="PANTHER" id="PTHR32204">
    <property type="entry name" value="ATPASE RAVA"/>
    <property type="match status" value="1"/>
</dbReference>
<reference evidence="4 5" key="1">
    <citation type="submission" date="2019-03" db="EMBL/GenBank/DDBJ databases">
        <title>Diversity of the mouse oral microbiome.</title>
        <authorList>
            <person name="Joseph S."/>
            <person name="Aduse-Opoku J."/>
            <person name="Curtis M."/>
            <person name="Wade W."/>
            <person name="Hashim A."/>
        </authorList>
    </citation>
    <scope>NUCLEOTIDE SEQUENCE [LARGE SCALE GENOMIC DNA]</scope>
    <source>
        <strain evidence="4 5">P2318</strain>
    </source>
</reference>
<feature type="domain" description="MoxR" evidence="2">
    <location>
        <begin position="19"/>
        <end position="192"/>
    </location>
</feature>
<dbReference type="Pfam" id="PF20030">
    <property type="entry name" value="bpMoxR"/>
    <property type="match status" value="1"/>
</dbReference>
<accession>A0A7J0A174</accession>
<organism evidence="3 6">
    <name type="scientific">Bacteroides acidifaciens</name>
    <dbReference type="NCBI Taxonomy" id="85831"/>
    <lineage>
        <taxon>Bacteria</taxon>
        <taxon>Pseudomonadati</taxon>
        <taxon>Bacteroidota</taxon>
        <taxon>Bacteroidia</taxon>
        <taxon>Bacteroidales</taxon>
        <taxon>Bacteroidaceae</taxon>
        <taxon>Bacteroides</taxon>
    </lineage>
</organism>
<dbReference type="Gene3D" id="3.40.50.300">
    <property type="entry name" value="P-loop containing nucleotide triphosphate hydrolases"/>
    <property type="match status" value="1"/>
</dbReference>
<comment type="caution">
    <text evidence="3">The sequence shown here is derived from an EMBL/GenBank/DDBJ whole genome shotgun (WGS) entry which is preliminary data.</text>
</comment>
<reference evidence="3 6" key="2">
    <citation type="journal article" date="2020" name="Microbiome">
        <title>Single-cell genomics of uncultured bacteria reveals dietary fiber responders in the mouse gut microbiota.</title>
        <authorList>
            <person name="Chijiiwa R."/>
            <person name="Hosokawa M."/>
            <person name="Kogawa M."/>
            <person name="Nishikawa Y."/>
            <person name="Ide K."/>
            <person name="Sakanashi C."/>
            <person name="Takahashi K."/>
            <person name="Takeyama H."/>
        </authorList>
    </citation>
    <scope>NUCLEOTIDE SEQUENCE [LARGE SCALE GENOMIC DNA]</scope>
    <source>
        <strain evidence="3">IMSAGC_001</strain>
    </source>
</reference>
<dbReference type="Pfam" id="PF17868">
    <property type="entry name" value="AAA_lid_8"/>
    <property type="match status" value="1"/>
</dbReference>
<keyword evidence="3" id="KW-0378">Hydrolase</keyword>
<gene>
    <name evidence="3" type="primary">ravA_2</name>
    <name evidence="4" type="ORF">E4T97_03380</name>
    <name evidence="3" type="ORF">IMSAGC001_01529</name>
</gene>
<dbReference type="EC" id="3.6.3.-" evidence="3"/>
<dbReference type="PANTHER" id="PTHR32204:SF0">
    <property type="entry name" value="ATPASE RAVA"/>
    <property type="match status" value="1"/>
</dbReference>
<name>A0A7J0A174_9BACE</name>
<dbReference type="OrthoDB" id="1814213at2"/>
<evidence type="ECO:0000313" key="3">
    <source>
        <dbReference type="EMBL" id="GFH86123.1"/>
    </source>
</evidence>
<evidence type="ECO:0000259" key="1">
    <source>
        <dbReference type="Pfam" id="PF17868"/>
    </source>
</evidence>
<dbReference type="GO" id="GO:0016787">
    <property type="term" value="F:hydrolase activity"/>
    <property type="evidence" value="ECO:0007669"/>
    <property type="project" value="UniProtKB-KW"/>
</dbReference>
<dbReference type="RefSeq" id="WP_135035752.1">
    <property type="nucleotide sequence ID" value="NZ_BLLS01000030.1"/>
</dbReference>
<dbReference type="CDD" id="cd00009">
    <property type="entry name" value="AAA"/>
    <property type="match status" value="1"/>
</dbReference>
<dbReference type="SUPFAM" id="SSF52540">
    <property type="entry name" value="P-loop containing nucleoside triphosphate hydrolases"/>
    <property type="match status" value="1"/>
</dbReference>
<dbReference type="InterPro" id="IPR041538">
    <property type="entry name" value="RavA-like_AAA_lid"/>
</dbReference>
<dbReference type="EMBL" id="BLLS01000030">
    <property type="protein sequence ID" value="GFH86123.1"/>
    <property type="molecule type" value="Genomic_DNA"/>
</dbReference>
<evidence type="ECO:0000259" key="2">
    <source>
        <dbReference type="Pfam" id="PF20030"/>
    </source>
</evidence>
<dbReference type="InterPro" id="IPR050513">
    <property type="entry name" value="RavA_ATPases"/>
</dbReference>
<dbReference type="InterPro" id="IPR027417">
    <property type="entry name" value="P-loop_NTPase"/>
</dbReference>
<evidence type="ECO:0000313" key="4">
    <source>
        <dbReference type="EMBL" id="TFU51873.1"/>
    </source>
</evidence>
<evidence type="ECO:0000313" key="5">
    <source>
        <dbReference type="Proteomes" id="UP000298073"/>
    </source>
</evidence>
<dbReference type="EMBL" id="SPPV01000004">
    <property type="protein sequence ID" value="TFU51873.1"/>
    <property type="molecule type" value="Genomic_DNA"/>
</dbReference>
<dbReference type="Proteomes" id="UP000491181">
    <property type="component" value="Unassembled WGS sequence"/>
</dbReference>
<dbReference type="AlphaFoldDB" id="A0A7J0A174"/>
<evidence type="ECO:0000313" key="6">
    <source>
        <dbReference type="Proteomes" id="UP000491181"/>
    </source>
</evidence>
<sequence length="530" mass="60996">MAKKTKSKSLFTTSQREHIQRLIEWMSQGVYEKEQIIAVALLCAITGENMFLLGPPGTAKSMVASRLKMIFKDGKAFDYLMSRFSTPDEIFGPISISRLKNEDRYERLTTDYLPEAEVVFLDEIWKAGPSIQNTLLTVINEHIFHNGGQTLRTPMKVLIAASNELPAKDEGLEALWDRFLMRMVSNCIESDSAFFKMLKSEQTEFKPLSEQLYITDELYGKWQSESRTVTTSDSVVSAIKSLRKLLAYHEKEDGNQLRYYVSDRRWSKAYRLMQTSAYLNGRKEINLTDFLLLTHSFWNDVETIPNVLAAFTSSISEATTKQLNKIDKSIRQMMTPQNNQVANKPLRININATEFVEYDYFYYFVENFPDGEAYFSKWDYASLTTTPRDGVRYYDSKRKKIIIHSLIPGRPFDAKSQNASNLIKVKIQKCQDGAIIDGTPYSFKRRTAPIHNADSIQNLPIYQRVAAIQQLFRECVENWENMTASNWRDGDNIFLSSADFALVNKTIKEVGEQIKAVEVKINNMVMMVMK</sequence>
<feature type="domain" description="ATPase RavA-like AAA lid" evidence="1">
    <location>
        <begin position="235"/>
        <end position="307"/>
    </location>
</feature>